<keyword evidence="1" id="KW-1188">Viral release from host cell</keyword>
<organism evidence="3 4">
    <name type="scientific">Desulfovibrio falkowii</name>
    <dbReference type="NCBI Taxonomy" id="3136602"/>
    <lineage>
        <taxon>Bacteria</taxon>
        <taxon>Pseudomonadati</taxon>
        <taxon>Thermodesulfobacteriota</taxon>
        <taxon>Desulfovibrionia</taxon>
        <taxon>Desulfovibrionales</taxon>
        <taxon>Desulfovibrionaceae</taxon>
        <taxon>Desulfovibrio</taxon>
    </lineage>
</organism>
<evidence type="ECO:0000256" key="1">
    <source>
        <dbReference type="ARBA" id="ARBA00022612"/>
    </source>
</evidence>
<evidence type="ECO:0000313" key="3">
    <source>
        <dbReference type="EMBL" id="GAB1254547.1"/>
    </source>
</evidence>
<keyword evidence="4" id="KW-1185">Reference proteome</keyword>
<reference evidence="3 4" key="1">
    <citation type="journal article" date="2025" name="Int. J. Syst. Evol. Microbiol.">
        <title>Desulfovibrio falkowii sp. nov., Porphyromonas miyakawae sp. nov., Mediterraneibacter flintii sp. nov. and Owariibacterium komagatae gen. nov., sp. nov., isolated from human faeces.</title>
        <authorList>
            <person name="Hamaguchi T."/>
            <person name="Ohara M."/>
            <person name="Hisatomi A."/>
            <person name="Sekiguchi K."/>
            <person name="Takeda J.I."/>
            <person name="Ueyama J."/>
            <person name="Ito M."/>
            <person name="Nishiwaki H."/>
            <person name="Ogi T."/>
            <person name="Hirayama M."/>
            <person name="Ohkuma M."/>
            <person name="Sakamoto M."/>
            <person name="Ohno K."/>
        </authorList>
    </citation>
    <scope>NUCLEOTIDE SEQUENCE [LARGE SCALE GENOMIC DNA]</scope>
    <source>
        <strain evidence="3 4">13CB8C</strain>
    </source>
</reference>
<sequence length="435" mass="49121">MSKPLVIRPELNIPQAQFLGMNNKFCAFVAGYGSGKTFVGSAGLARHFWQHPRINAGYFAPTYPQIRDIFYPTVEECFFQWGLRVQIRSANNEVHVFNGRTQRGVIMCRSMERPETIIGFKIGHALADEIDVMPIDKARTAWRKIIARMRYNVPGLRNGIDVTTTPEGFKFVYHQFVKAVRDKPELAKLYGIVRASTYDNAANLPEDYIPSLLQSYPAQLIEAYIKGEFVNLQSGTIYTAFSRSFNACDDVVQDGEILFIGMDFNVGKMAAVTHVLRNGEPRAVDELTGGYDTPDMIRRIKERYWRYENGQFVKTCEIRIYPDASGDSRRSVNATQTDIALLKQAGFAVKVNPANPPVKDRINAMNGMFCNAEGERRYKVNLAKCPTYAEALEQQTWAANGEPDKSSGHDHVNDAGGYYIVKEFPVVKKQVRFGF</sequence>
<name>A0ABQ0EA51_9BACT</name>
<gene>
    <name evidence="3" type="ORF">Defa_20340</name>
</gene>
<evidence type="ECO:0000259" key="2">
    <source>
        <dbReference type="Pfam" id="PF17289"/>
    </source>
</evidence>
<dbReference type="Gene3D" id="3.40.50.300">
    <property type="entry name" value="P-loop containing nucleotide triphosphate hydrolases"/>
    <property type="match status" value="1"/>
</dbReference>
<feature type="domain" description="Terminase large subunit gp17-like C-terminal" evidence="2">
    <location>
        <begin position="260"/>
        <end position="422"/>
    </location>
</feature>
<dbReference type="RefSeq" id="WP_407844803.1">
    <property type="nucleotide sequence ID" value="NZ_BAAFSG010000001.1"/>
</dbReference>
<accession>A0ABQ0EA51</accession>
<proteinExistence type="predicted"/>
<dbReference type="Proteomes" id="UP001628192">
    <property type="component" value="Unassembled WGS sequence"/>
</dbReference>
<dbReference type="Gene3D" id="3.30.420.280">
    <property type="match status" value="1"/>
</dbReference>
<dbReference type="InterPro" id="IPR027417">
    <property type="entry name" value="P-loop_NTPase"/>
</dbReference>
<comment type="caution">
    <text evidence="3">The sequence shown here is derived from an EMBL/GenBank/DDBJ whole genome shotgun (WGS) entry which is preliminary data.</text>
</comment>
<dbReference type="Pfam" id="PF03237">
    <property type="entry name" value="Terminase_6N"/>
    <property type="match status" value="1"/>
</dbReference>
<dbReference type="EMBL" id="BAAFSG010000001">
    <property type="protein sequence ID" value="GAB1254547.1"/>
    <property type="molecule type" value="Genomic_DNA"/>
</dbReference>
<dbReference type="Pfam" id="PF17289">
    <property type="entry name" value="Terminase_6C"/>
    <property type="match status" value="1"/>
</dbReference>
<protein>
    <submittedName>
        <fullName evidence="3">Terminase family protein</fullName>
    </submittedName>
</protein>
<evidence type="ECO:0000313" key="4">
    <source>
        <dbReference type="Proteomes" id="UP001628192"/>
    </source>
</evidence>
<dbReference type="InterPro" id="IPR035421">
    <property type="entry name" value="Terminase_6C"/>
</dbReference>